<keyword evidence="5 9" id="KW-0812">Transmembrane</keyword>
<accession>A0AAQ3QVY1</accession>
<sequence>MSKSHSRKVILAGSVGNVMEWFDFAIYGFFAPVIGRQFFPSDDPVASLLAAYGVFASGFLARPIGAAFFGHLGDRHGRKLVLRLSVILMGVSTGLVGILPNHAMIGNTAPILLVLMRIIQGFSVGGEYTGSVVYLVERAPQNKRGIVGGWTSFGAIAGFLLGSGVGALISTLASPEALSSWGWRIPFIAGVAIAGLATFFRRSLDETPRRESFDKRLPIVQAVRTEWQSMLRIAGLIMMANVGFYMMFVYVTTYLSEQVGVPMATALDIDTATMATLLIFTPIAAWISDRIGRKPVLLTASIGCLVCAVPLFWAIQHDDVVWIVFGQLGFALIIGLAFGANAATIVEVTRAPYRCTVVSVAYNITLAILGGTTPLVATWLIHETGDIMTPAYYLMGMSVITIITITLTKETAHTPIEQPEKVLEL</sequence>
<feature type="transmembrane region" description="Helical" evidence="9">
    <location>
        <begin position="80"/>
        <end position="99"/>
    </location>
</feature>
<keyword evidence="6" id="KW-0769">Symport</keyword>
<feature type="transmembrane region" description="Helical" evidence="9">
    <location>
        <begin position="387"/>
        <end position="407"/>
    </location>
</feature>
<evidence type="ECO:0000313" key="11">
    <source>
        <dbReference type="EMBL" id="WOO41342.1"/>
    </source>
</evidence>
<evidence type="ECO:0000256" key="7">
    <source>
        <dbReference type="ARBA" id="ARBA00022989"/>
    </source>
</evidence>
<dbReference type="PANTHER" id="PTHR43528">
    <property type="entry name" value="ALPHA-KETOGLUTARATE PERMEASE"/>
    <property type="match status" value="1"/>
</dbReference>
<evidence type="ECO:0000259" key="10">
    <source>
        <dbReference type="PROSITE" id="PS50850"/>
    </source>
</evidence>
<feature type="transmembrane region" description="Helical" evidence="9">
    <location>
        <begin position="147"/>
        <end position="169"/>
    </location>
</feature>
<dbReference type="Proteomes" id="UP001304300">
    <property type="component" value="Chromosome"/>
</dbReference>
<evidence type="ECO:0000256" key="1">
    <source>
        <dbReference type="ARBA" id="ARBA00004651"/>
    </source>
</evidence>
<feature type="transmembrane region" description="Helical" evidence="9">
    <location>
        <begin position="360"/>
        <end position="381"/>
    </location>
</feature>
<evidence type="ECO:0000256" key="2">
    <source>
        <dbReference type="ARBA" id="ARBA00008240"/>
    </source>
</evidence>
<feature type="domain" description="Major facilitator superfamily (MFS) profile" evidence="10">
    <location>
        <begin position="9"/>
        <end position="413"/>
    </location>
</feature>
<organism evidence="11 12">
    <name type="scientific">Rubellicoccus peritrichatus</name>
    <dbReference type="NCBI Taxonomy" id="3080537"/>
    <lineage>
        <taxon>Bacteria</taxon>
        <taxon>Pseudomonadati</taxon>
        <taxon>Verrucomicrobiota</taxon>
        <taxon>Opitutia</taxon>
        <taxon>Puniceicoccales</taxon>
        <taxon>Cerasicoccaceae</taxon>
        <taxon>Rubellicoccus</taxon>
    </lineage>
</organism>
<evidence type="ECO:0000256" key="6">
    <source>
        <dbReference type="ARBA" id="ARBA00022847"/>
    </source>
</evidence>
<name>A0AAQ3QVY1_9BACT</name>
<dbReference type="SUPFAM" id="SSF103473">
    <property type="entry name" value="MFS general substrate transporter"/>
    <property type="match status" value="1"/>
</dbReference>
<evidence type="ECO:0000256" key="4">
    <source>
        <dbReference type="ARBA" id="ARBA00022475"/>
    </source>
</evidence>
<proteinExistence type="inferred from homology"/>
<dbReference type="GO" id="GO:0015293">
    <property type="term" value="F:symporter activity"/>
    <property type="evidence" value="ECO:0007669"/>
    <property type="project" value="UniProtKB-KW"/>
</dbReference>
<comment type="similarity">
    <text evidence="2">Belongs to the major facilitator superfamily. Metabolite:H+ Symporter (MHS) family (TC 2.A.1.6) family.</text>
</comment>
<evidence type="ECO:0000256" key="8">
    <source>
        <dbReference type="ARBA" id="ARBA00023136"/>
    </source>
</evidence>
<dbReference type="EMBL" id="CP136920">
    <property type="protein sequence ID" value="WOO41342.1"/>
    <property type="molecule type" value="Genomic_DNA"/>
</dbReference>
<comment type="subcellular location">
    <subcellularLocation>
        <location evidence="1">Cell membrane</location>
        <topology evidence="1">Multi-pass membrane protein</topology>
    </subcellularLocation>
</comment>
<evidence type="ECO:0000256" key="5">
    <source>
        <dbReference type="ARBA" id="ARBA00022692"/>
    </source>
</evidence>
<dbReference type="PROSITE" id="PS00216">
    <property type="entry name" value="SUGAR_TRANSPORT_1"/>
    <property type="match status" value="1"/>
</dbReference>
<keyword evidence="4" id="KW-1003">Cell membrane</keyword>
<evidence type="ECO:0000256" key="9">
    <source>
        <dbReference type="SAM" id="Phobius"/>
    </source>
</evidence>
<feature type="transmembrane region" description="Helical" evidence="9">
    <location>
        <begin position="271"/>
        <end position="288"/>
    </location>
</feature>
<dbReference type="InterPro" id="IPR036259">
    <property type="entry name" value="MFS_trans_sf"/>
</dbReference>
<keyword evidence="7 9" id="KW-1133">Transmembrane helix</keyword>
<feature type="transmembrane region" description="Helical" evidence="9">
    <location>
        <begin position="45"/>
        <end position="68"/>
    </location>
</feature>
<dbReference type="Pfam" id="PF07690">
    <property type="entry name" value="MFS_1"/>
    <property type="match status" value="1"/>
</dbReference>
<feature type="transmembrane region" description="Helical" evidence="9">
    <location>
        <begin position="233"/>
        <end position="251"/>
    </location>
</feature>
<dbReference type="PANTHER" id="PTHR43528:SF1">
    <property type="entry name" value="ALPHA-KETOGLUTARATE PERMEASE"/>
    <property type="match status" value="1"/>
</dbReference>
<keyword evidence="8 9" id="KW-0472">Membrane</keyword>
<dbReference type="Gene3D" id="1.20.1250.20">
    <property type="entry name" value="MFS general substrate transporter like domains"/>
    <property type="match status" value="2"/>
</dbReference>
<dbReference type="InterPro" id="IPR011701">
    <property type="entry name" value="MFS"/>
</dbReference>
<dbReference type="InterPro" id="IPR051084">
    <property type="entry name" value="H+-coupled_symporters"/>
</dbReference>
<feature type="transmembrane region" description="Helical" evidence="9">
    <location>
        <begin position="295"/>
        <end position="315"/>
    </location>
</feature>
<feature type="transmembrane region" description="Helical" evidence="9">
    <location>
        <begin position="321"/>
        <end position="348"/>
    </location>
</feature>
<dbReference type="PROSITE" id="PS00217">
    <property type="entry name" value="SUGAR_TRANSPORT_2"/>
    <property type="match status" value="1"/>
</dbReference>
<gene>
    <name evidence="11" type="ORF">RZN69_22210</name>
</gene>
<dbReference type="GO" id="GO:0005886">
    <property type="term" value="C:plasma membrane"/>
    <property type="evidence" value="ECO:0007669"/>
    <property type="project" value="UniProtKB-SubCell"/>
</dbReference>
<dbReference type="FunFam" id="1.20.1250.20:FF:000001">
    <property type="entry name" value="Dicarboxylate MFS transporter"/>
    <property type="match status" value="1"/>
</dbReference>
<dbReference type="AlphaFoldDB" id="A0AAQ3QVY1"/>
<dbReference type="InterPro" id="IPR005829">
    <property type="entry name" value="Sugar_transporter_CS"/>
</dbReference>
<feature type="transmembrane region" description="Helical" evidence="9">
    <location>
        <begin position="111"/>
        <end position="135"/>
    </location>
</feature>
<keyword evidence="3" id="KW-0813">Transport</keyword>
<evidence type="ECO:0000256" key="3">
    <source>
        <dbReference type="ARBA" id="ARBA00022448"/>
    </source>
</evidence>
<reference evidence="11 12" key="1">
    <citation type="submission" date="2023-10" db="EMBL/GenBank/DDBJ databases">
        <title>Rubellicoccus peritrichatus gen. nov., sp. nov., isolated from an algae of coral reef tank.</title>
        <authorList>
            <person name="Luo J."/>
        </authorList>
    </citation>
    <scope>NUCLEOTIDE SEQUENCE [LARGE SCALE GENOMIC DNA]</scope>
    <source>
        <strain evidence="11 12">CR14</strain>
    </source>
</reference>
<dbReference type="InterPro" id="IPR020846">
    <property type="entry name" value="MFS_dom"/>
</dbReference>
<evidence type="ECO:0000313" key="12">
    <source>
        <dbReference type="Proteomes" id="UP001304300"/>
    </source>
</evidence>
<protein>
    <submittedName>
        <fullName evidence="11">MFS transporter</fullName>
    </submittedName>
</protein>
<dbReference type="RefSeq" id="WP_317833806.1">
    <property type="nucleotide sequence ID" value="NZ_CP136920.1"/>
</dbReference>
<dbReference type="PROSITE" id="PS50850">
    <property type="entry name" value="MFS"/>
    <property type="match status" value="1"/>
</dbReference>
<keyword evidence="12" id="KW-1185">Reference proteome</keyword>
<feature type="transmembrane region" description="Helical" evidence="9">
    <location>
        <begin position="181"/>
        <end position="200"/>
    </location>
</feature>